<keyword evidence="3" id="KW-1185">Reference proteome</keyword>
<feature type="transmembrane region" description="Helical" evidence="1">
    <location>
        <begin position="299"/>
        <end position="323"/>
    </location>
</feature>
<organism evidence="2 3">
    <name type="scientific">Cytospora mali</name>
    <name type="common">Apple Valsa canker fungus</name>
    <name type="synonym">Valsa mali</name>
    <dbReference type="NCBI Taxonomy" id="578113"/>
    <lineage>
        <taxon>Eukaryota</taxon>
        <taxon>Fungi</taxon>
        <taxon>Dikarya</taxon>
        <taxon>Ascomycota</taxon>
        <taxon>Pezizomycotina</taxon>
        <taxon>Sordariomycetes</taxon>
        <taxon>Sordariomycetidae</taxon>
        <taxon>Diaporthales</taxon>
        <taxon>Cytosporaceae</taxon>
        <taxon>Cytospora</taxon>
    </lineage>
</organism>
<dbReference type="Pfam" id="PF20246">
    <property type="entry name" value="DUF6601"/>
    <property type="match status" value="1"/>
</dbReference>
<gene>
    <name evidence="2" type="ORF">VM1G_06331</name>
</gene>
<evidence type="ECO:0000313" key="3">
    <source>
        <dbReference type="Proteomes" id="UP000078559"/>
    </source>
</evidence>
<feature type="transmembrane region" description="Helical" evidence="1">
    <location>
        <begin position="257"/>
        <end position="279"/>
    </location>
</feature>
<name>A0A194W3R9_CYTMA</name>
<dbReference type="InterPro" id="IPR046536">
    <property type="entry name" value="DUF6601"/>
</dbReference>
<keyword evidence="1" id="KW-1133">Transmembrane helix</keyword>
<evidence type="ECO:0000256" key="1">
    <source>
        <dbReference type="SAM" id="Phobius"/>
    </source>
</evidence>
<dbReference type="PANTHER" id="PTHR34414:SF1">
    <property type="entry name" value="SUBTILISIN-LIKE SERINE PROTEASE"/>
    <property type="match status" value="1"/>
</dbReference>
<accession>A0A194W3R9</accession>
<dbReference type="OrthoDB" id="5086500at2759"/>
<sequence length="351" mass="40455">MDSVPFSVDDELCRSLRIQTVDQSASIKRVLKPERNFHNGQTATEQQRDYLPGEPRILLNNTTIGGHLERELTTKDLDTLSPYLWLLAKQDSSHISPLTHQIVRGREIVITERPELHLVWYYNRVFIKPLPKYLLSRAFWDFYLLSSCSPIQEPLRSDLRKAALGFLRSYALLVRHRSDFDLAVDRKHRLLPKKIKYSSFVRLARSLEATVTDSMVSPRYQCGELRLSRLNFWSKVFLRRFTYHKVEGQYAAYFGRFYGPILFVFAVLSVPLDAMQVALAVQPPIVSNTSWIAFARMSWGFSVFALFIVVTLVLFLLMAFVGLASREIVYASQDLYRKKWANQHVNGGGAA</sequence>
<dbReference type="EMBL" id="CM003103">
    <property type="protein sequence ID" value="KUI70690.1"/>
    <property type="molecule type" value="Genomic_DNA"/>
</dbReference>
<proteinExistence type="predicted"/>
<dbReference type="Proteomes" id="UP000078559">
    <property type="component" value="Chromosome 6"/>
</dbReference>
<reference evidence="2" key="1">
    <citation type="submission" date="2014-12" db="EMBL/GenBank/DDBJ databases">
        <title>Genome Sequence of Valsa Canker Pathogens Uncovers a Specific Adaption of Colonization on Woody Bark.</title>
        <authorList>
            <person name="Yin Z."/>
            <person name="Liu H."/>
            <person name="Gao X."/>
            <person name="Li Z."/>
            <person name="Song N."/>
            <person name="Ke X."/>
            <person name="Dai Q."/>
            <person name="Wu Y."/>
            <person name="Sun Y."/>
            <person name="Xu J.-R."/>
            <person name="Kang Z.K."/>
            <person name="Wang L."/>
            <person name="Huang L."/>
        </authorList>
    </citation>
    <scope>NUCLEOTIDE SEQUENCE [LARGE SCALE GENOMIC DNA]</scope>
    <source>
        <strain evidence="2">03-8</strain>
    </source>
</reference>
<protein>
    <recommendedName>
        <fullName evidence="4">Subtilisin-like serine protease protein</fullName>
    </recommendedName>
</protein>
<keyword evidence="1" id="KW-0812">Transmembrane</keyword>
<evidence type="ECO:0000313" key="2">
    <source>
        <dbReference type="EMBL" id="KUI70690.1"/>
    </source>
</evidence>
<dbReference type="PANTHER" id="PTHR34414">
    <property type="entry name" value="HET DOMAIN-CONTAINING PROTEIN-RELATED"/>
    <property type="match status" value="1"/>
</dbReference>
<evidence type="ECO:0008006" key="4">
    <source>
        <dbReference type="Google" id="ProtNLM"/>
    </source>
</evidence>
<keyword evidence="1" id="KW-0472">Membrane</keyword>
<dbReference type="AlphaFoldDB" id="A0A194W3R9"/>